<dbReference type="EMBL" id="VSSQ01067046">
    <property type="protein sequence ID" value="MPN19485.1"/>
    <property type="molecule type" value="Genomic_DNA"/>
</dbReference>
<sequence>MSRFAFTHAPIMRGGRIVGVFSTDTIFDYLANDISKGMITERMQIRDLIQYTKLECHANDYFRFMSVQANTTEVEEAFSHSPHPEKRTALVFLTDNGKASGTLIAMVTPWDILSFLNSP</sequence>
<reference evidence="1" key="1">
    <citation type="submission" date="2019-08" db="EMBL/GenBank/DDBJ databases">
        <authorList>
            <person name="Kucharzyk K."/>
            <person name="Murdoch R.W."/>
            <person name="Higgins S."/>
            <person name="Loffler F."/>
        </authorList>
    </citation>
    <scope>NUCLEOTIDE SEQUENCE</scope>
</reference>
<accession>A0A645FYI3</accession>
<dbReference type="InterPro" id="IPR046342">
    <property type="entry name" value="CBS_dom_sf"/>
</dbReference>
<evidence type="ECO:0008006" key="2">
    <source>
        <dbReference type="Google" id="ProtNLM"/>
    </source>
</evidence>
<name>A0A645FYI3_9ZZZZ</name>
<dbReference type="SUPFAM" id="SSF54631">
    <property type="entry name" value="CBS-domain pair"/>
    <property type="match status" value="1"/>
</dbReference>
<evidence type="ECO:0000313" key="1">
    <source>
        <dbReference type="EMBL" id="MPN19485.1"/>
    </source>
</evidence>
<proteinExistence type="predicted"/>
<dbReference type="AlphaFoldDB" id="A0A645FYI3"/>
<protein>
    <recommendedName>
        <fullName evidence="2">CBS domain-containing protein</fullName>
    </recommendedName>
</protein>
<comment type="caution">
    <text evidence="1">The sequence shown here is derived from an EMBL/GenBank/DDBJ whole genome shotgun (WGS) entry which is preliminary data.</text>
</comment>
<organism evidence="1">
    <name type="scientific">bioreactor metagenome</name>
    <dbReference type="NCBI Taxonomy" id="1076179"/>
    <lineage>
        <taxon>unclassified sequences</taxon>
        <taxon>metagenomes</taxon>
        <taxon>ecological metagenomes</taxon>
    </lineage>
</organism>
<gene>
    <name evidence="1" type="ORF">SDC9_166854</name>
</gene>